<feature type="domain" description="HTH tetR-type" evidence="5">
    <location>
        <begin position="8"/>
        <end position="66"/>
    </location>
</feature>
<dbReference type="Gene3D" id="1.10.357.10">
    <property type="entry name" value="Tetracycline Repressor, domain 2"/>
    <property type="match status" value="1"/>
</dbReference>
<name>A0ABV6MMP1_9PSEU</name>
<accession>A0ABV6MMP1</accession>
<keyword evidence="2 4" id="KW-0238">DNA-binding</keyword>
<dbReference type="EMBL" id="JBHLUD010000002">
    <property type="protein sequence ID" value="MFC0541569.1"/>
    <property type="molecule type" value="Genomic_DNA"/>
</dbReference>
<dbReference type="Pfam" id="PF21597">
    <property type="entry name" value="TetR_C_43"/>
    <property type="match status" value="1"/>
</dbReference>
<keyword evidence="7" id="KW-1185">Reference proteome</keyword>
<dbReference type="SUPFAM" id="SSF48498">
    <property type="entry name" value="Tetracyclin repressor-like, C-terminal domain"/>
    <property type="match status" value="1"/>
</dbReference>
<organism evidence="6 7">
    <name type="scientific">Kutzneria chonburiensis</name>
    <dbReference type="NCBI Taxonomy" id="1483604"/>
    <lineage>
        <taxon>Bacteria</taxon>
        <taxon>Bacillati</taxon>
        <taxon>Actinomycetota</taxon>
        <taxon>Actinomycetes</taxon>
        <taxon>Pseudonocardiales</taxon>
        <taxon>Pseudonocardiaceae</taxon>
        <taxon>Kutzneria</taxon>
    </lineage>
</organism>
<gene>
    <name evidence="6" type="ORF">ACFFH7_08760</name>
</gene>
<evidence type="ECO:0000313" key="7">
    <source>
        <dbReference type="Proteomes" id="UP001589810"/>
    </source>
</evidence>
<evidence type="ECO:0000259" key="5">
    <source>
        <dbReference type="PROSITE" id="PS50977"/>
    </source>
</evidence>
<comment type="caution">
    <text evidence="6">The sequence shown here is derived from an EMBL/GenBank/DDBJ whole genome shotgun (WGS) entry which is preliminary data.</text>
</comment>
<dbReference type="InterPro" id="IPR049445">
    <property type="entry name" value="TetR_SbtR-like_C"/>
</dbReference>
<dbReference type="RefSeq" id="WP_273942406.1">
    <property type="nucleotide sequence ID" value="NZ_CP097263.1"/>
</dbReference>
<dbReference type="PANTHER" id="PTHR30055:SF234">
    <property type="entry name" value="HTH-TYPE TRANSCRIPTIONAL REGULATOR BETI"/>
    <property type="match status" value="1"/>
</dbReference>
<sequence length="179" mass="19427">MSPRSDAQANHARILEVARDLLTEDGEASLNSIAKAAGVGPGTLYRHFPNREALVLALYRAEVQRLVDSAPDLLAKEPPPAALRRWFERLAAQIRLKHGLGDALSAAAKDSVTNETYGPVIGAIDLMLRAGQLDGSIRPGLDPDDVLMMMSCVWRTPANRAGQKQANRLLDLVLDSIRV</sequence>
<evidence type="ECO:0000256" key="1">
    <source>
        <dbReference type="ARBA" id="ARBA00023015"/>
    </source>
</evidence>
<dbReference type="InterPro" id="IPR001647">
    <property type="entry name" value="HTH_TetR"/>
</dbReference>
<keyword evidence="3" id="KW-0804">Transcription</keyword>
<dbReference type="Pfam" id="PF00440">
    <property type="entry name" value="TetR_N"/>
    <property type="match status" value="1"/>
</dbReference>
<proteinExistence type="predicted"/>
<dbReference type="InterPro" id="IPR036271">
    <property type="entry name" value="Tet_transcr_reg_TetR-rel_C_sf"/>
</dbReference>
<keyword evidence="1" id="KW-0805">Transcription regulation</keyword>
<dbReference type="PROSITE" id="PS50977">
    <property type="entry name" value="HTH_TETR_2"/>
    <property type="match status" value="1"/>
</dbReference>
<dbReference type="PANTHER" id="PTHR30055">
    <property type="entry name" value="HTH-TYPE TRANSCRIPTIONAL REGULATOR RUTR"/>
    <property type="match status" value="1"/>
</dbReference>
<evidence type="ECO:0000256" key="4">
    <source>
        <dbReference type="PROSITE-ProRule" id="PRU00335"/>
    </source>
</evidence>
<evidence type="ECO:0000256" key="3">
    <source>
        <dbReference type="ARBA" id="ARBA00023163"/>
    </source>
</evidence>
<evidence type="ECO:0000256" key="2">
    <source>
        <dbReference type="ARBA" id="ARBA00023125"/>
    </source>
</evidence>
<dbReference type="InterPro" id="IPR050109">
    <property type="entry name" value="HTH-type_TetR-like_transc_reg"/>
</dbReference>
<evidence type="ECO:0000313" key="6">
    <source>
        <dbReference type="EMBL" id="MFC0541569.1"/>
    </source>
</evidence>
<dbReference type="InterPro" id="IPR009057">
    <property type="entry name" value="Homeodomain-like_sf"/>
</dbReference>
<reference evidence="6 7" key="1">
    <citation type="submission" date="2024-09" db="EMBL/GenBank/DDBJ databases">
        <authorList>
            <person name="Sun Q."/>
            <person name="Mori K."/>
        </authorList>
    </citation>
    <scope>NUCLEOTIDE SEQUENCE [LARGE SCALE GENOMIC DNA]</scope>
    <source>
        <strain evidence="6 7">TBRC 1432</strain>
    </source>
</reference>
<protein>
    <submittedName>
        <fullName evidence="6">TetR/AcrR family transcriptional regulator</fullName>
    </submittedName>
</protein>
<feature type="DNA-binding region" description="H-T-H motif" evidence="4">
    <location>
        <begin position="29"/>
        <end position="48"/>
    </location>
</feature>
<dbReference type="SUPFAM" id="SSF46689">
    <property type="entry name" value="Homeodomain-like"/>
    <property type="match status" value="1"/>
</dbReference>
<dbReference type="Proteomes" id="UP001589810">
    <property type="component" value="Unassembled WGS sequence"/>
</dbReference>